<protein>
    <submittedName>
        <fullName evidence="4">DUF148 domain-containing protein</fullName>
    </submittedName>
</protein>
<evidence type="ECO:0000256" key="1">
    <source>
        <dbReference type="SAM" id="MobiDB-lite"/>
    </source>
</evidence>
<proteinExistence type="predicted"/>
<reference evidence="4 5" key="1">
    <citation type="submission" date="2019-10" db="EMBL/GenBank/DDBJ databases">
        <title>Assembly and Annotation for the nematode Trichostrongylus colubriformis.</title>
        <authorList>
            <person name="Martin J."/>
        </authorList>
    </citation>
    <scope>NUCLEOTIDE SEQUENCE [LARGE SCALE GENOMIC DNA]</scope>
    <source>
        <strain evidence="4">G859</strain>
        <tissue evidence="4">Whole worm</tissue>
    </source>
</reference>
<feature type="compositionally biased region" description="Gly residues" evidence="1">
    <location>
        <begin position="238"/>
        <end position="293"/>
    </location>
</feature>
<dbReference type="Proteomes" id="UP001331761">
    <property type="component" value="Unassembled WGS sequence"/>
</dbReference>
<dbReference type="PANTHER" id="PTHR21593:SF36">
    <property type="entry name" value="DUF148 DOMAIN-CONTAINING PROTEIN-RELATED"/>
    <property type="match status" value="1"/>
</dbReference>
<feature type="compositionally biased region" description="Gly residues" evidence="1">
    <location>
        <begin position="41"/>
        <end position="59"/>
    </location>
</feature>
<dbReference type="PANTHER" id="PTHR21593">
    <property type="entry name" value="PRION-LIKE- Q/N-RICH -DOMAIN-BEARING PROTEIN PROTEIN"/>
    <property type="match status" value="1"/>
</dbReference>
<comment type="caution">
    <text evidence="4">The sequence shown here is derived from an EMBL/GenBank/DDBJ whole genome shotgun (WGS) entry which is preliminary data.</text>
</comment>
<feature type="region of interest" description="Disordered" evidence="1">
    <location>
        <begin position="40"/>
        <end position="77"/>
    </location>
</feature>
<gene>
    <name evidence="4" type="ORF">GCK32_005164</name>
</gene>
<dbReference type="EMBL" id="WIXE01012124">
    <property type="protein sequence ID" value="KAK5976203.1"/>
    <property type="molecule type" value="Genomic_DNA"/>
</dbReference>
<evidence type="ECO:0000256" key="2">
    <source>
        <dbReference type="SAM" id="SignalP"/>
    </source>
</evidence>
<feature type="region of interest" description="Disordered" evidence="1">
    <location>
        <begin position="217"/>
        <end position="299"/>
    </location>
</feature>
<feature type="chain" id="PRO_5042863490" evidence="2">
    <location>
        <begin position="17"/>
        <end position="299"/>
    </location>
</feature>
<dbReference type="AlphaFoldDB" id="A0AAN8IMJ0"/>
<name>A0AAN8IMJ0_TRICO</name>
<evidence type="ECO:0000313" key="4">
    <source>
        <dbReference type="EMBL" id="KAK5976203.1"/>
    </source>
</evidence>
<dbReference type="Pfam" id="PF02520">
    <property type="entry name" value="ANIS5_cation-bd"/>
    <property type="match status" value="1"/>
</dbReference>
<keyword evidence="2" id="KW-0732">Signal</keyword>
<feature type="compositionally biased region" description="Gly residues" evidence="1">
    <location>
        <begin position="217"/>
        <end position="227"/>
    </location>
</feature>
<feature type="signal peptide" evidence="2">
    <location>
        <begin position="1"/>
        <end position="16"/>
    </location>
</feature>
<accession>A0AAN8IMJ0</accession>
<organism evidence="4 5">
    <name type="scientific">Trichostrongylus colubriformis</name>
    <name type="common">Black scour worm</name>
    <dbReference type="NCBI Taxonomy" id="6319"/>
    <lineage>
        <taxon>Eukaryota</taxon>
        <taxon>Metazoa</taxon>
        <taxon>Ecdysozoa</taxon>
        <taxon>Nematoda</taxon>
        <taxon>Chromadorea</taxon>
        <taxon>Rhabditida</taxon>
        <taxon>Rhabditina</taxon>
        <taxon>Rhabditomorpha</taxon>
        <taxon>Strongyloidea</taxon>
        <taxon>Trichostrongylidae</taxon>
        <taxon>Trichostrongylus</taxon>
    </lineage>
</organism>
<evidence type="ECO:0000313" key="5">
    <source>
        <dbReference type="Proteomes" id="UP001331761"/>
    </source>
</evidence>
<dbReference type="InterPro" id="IPR052823">
    <property type="entry name" value="SXP/RAL-2_related"/>
</dbReference>
<sequence>MNSTIFILAIIGAVLSDDFGMFDQAIDMDGSDDMVDSGEMVGPGGRGGPGGGRFGPGGRWGRRGHHHRGPPPPPYLKNVTEEARREFFDIVKNMNKTIAQQQQDILSWAAKYGIQDQVQEFNANMTRIKSELKQNVTNLINSMLTEFQQISAIMDNEDQTLRQMFQALGNLSAQNPQVYHVVRFAMDQFKPRRGGRRPHGPGGKDFMGGFRGFGGQREMNGGFGGMMDGQQGQRRRMGGQGGRGLGGDQRMSGQGGQGGRGGGMMGQQQYGQGGFGGQQGGWQNTGGFGGNQVFGGEDF</sequence>
<evidence type="ECO:0000259" key="3">
    <source>
        <dbReference type="Pfam" id="PF02520"/>
    </source>
</evidence>
<keyword evidence="5" id="KW-1185">Reference proteome</keyword>
<feature type="domain" description="SXP/RAL-2 family protein Ani s 5-like cation-binding" evidence="3">
    <location>
        <begin position="82"/>
        <end position="189"/>
    </location>
</feature>
<feature type="compositionally biased region" description="Basic residues" evidence="1">
    <location>
        <begin position="60"/>
        <end position="69"/>
    </location>
</feature>
<dbReference type="InterPro" id="IPR003677">
    <property type="entry name" value="ANIS5_cation-bd"/>
</dbReference>